<name>A0A5P8WGU7_9NOSO</name>
<proteinExistence type="predicted"/>
<dbReference type="AlphaFoldDB" id="A0A5P8WGU7"/>
<keyword evidence="2" id="KW-1185">Reference proteome</keyword>
<gene>
    <name evidence="1" type="ORF">GXM_09236</name>
</gene>
<organism evidence="1 2">
    <name type="scientific">Nostoc sphaeroides CCNUC1</name>
    <dbReference type="NCBI Taxonomy" id="2653204"/>
    <lineage>
        <taxon>Bacteria</taxon>
        <taxon>Bacillati</taxon>
        <taxon>Cyanobacteriota</taxon>
        <taxon>Cyanophyceae</taxon>
        <taxon>Nostocales</taxon>
        <taxon>Nostocaceae</taxon>
        <taxon>Nostoc</taxon>
    </lineage>
</organism>
<dbReference type="Proteomes" id="UP000326678">
    <property type="component" value="Chromosome Gxm2"/>
</dbReference>
<reference evidence="1 2" key="1">
    <citation type="submission" date="2019-10" db="EMBL/GenBank/DDBJ databases">
        <title>Genomic and transcriptomic insights into the perfect genentic adaptation of a filamentous nitrogen-fixing cyanobacterium to rice fields.</title>
        <authorList>
            <person name="Chen Z."/>
        </authorList>
    </citation>
    <scope>NUCLEOTIDE SEQUENCE [LARGE SCALE GENOMIC DNA]</scope>
    <source>
        <strain evidence="1">CCNUC1</strain>
    </source>
</reference>
<accession>A0A5P8WGU7</accession>
<evidence type="ECO:0000313" key="2">
    <source>
        <dbReference type="Proteomes" id="UP000326678"/>
    </source>
</evidence>
<evidence type="ECO:0000313" key="1">
    <source>
        <dbReference type="EMBL" id="QFS51742.1"/>
    </source>
</evidence>
<protein>
    <submittedName>
        <fullName evidence="1">Uncharacterized protein</fullName>
    </submittedName>
</protein>
<dbReference type="EMBL" id="CP045227">
    <property type="protein sequence ID" value="QFS51742.1"/>
    <property type="molecule type" value="Genomic_DNA"/>
</dbReference>
<sequence length="38" mass="4632">MPIWENCTNRKVRSYDRAEMLRDIAFLNALYNWLSGRK</sequence>
<dbReference type="KEGG" id="nsh:GXM_09236"/>